<evidence type="ECO:0000313" key="3">
    <source>
        <dbReference type="Proteomes" id="UP001153678"/>
    </source>
</evidence>
<evidence type="ECO:0000313" key="2">
    <source>
        <dbReference type="EMBL" id="CAI2163335.1"/>
    </source>
</evidence>
<dbReference type="Proteomes" id="UP001153678">
    <property type="component" value="Unassembled WGS sequence"/>
</dbReference>
<feature type="transmembrane region" description="Helical" evidence="1">
    <location>
        <begin position="203"/>
        <end position="224"/>
    </location>
</feature>
<proteinExistence type="predicted"/>
<keyword evidence="1" id="KW-0812">Transmembrane</keyword>
<evidence type="ECO:0000256" key="1">
    <source>
        <dbReference type="SAM" id="Phobius"/>
    </source>
</evidence>
<dbReference type="OrthoDB" id="2403806at2759"/>
<keyword evidence="1" id="KW-0472">Membrane</keyword>
<sequence length="355" mass="41169">MFLVDAFFKHRSTEPIWFICFRGFIAVIFSIILLGYSILQFSRVGQNLYSIKLRKESINETIFAINICTEISQEFGVQIFSSEFVKYPDVNLTNSMKIIPPCQIVHFSIKSDDIIWWNASVPFNISDTFNNLSEYLGQNINNRLNLTFNSFRFQNRYNLDDLYHFFDQSSILGGEISSIYPRALLITLDEFTSGPNETLITNFLSNIGGIYSAIGGFFILLFGMPKLAPWGLAQTYILSCIPCRRSFTKNLAKKYVSSAGIPLAEKVENRPEASSLEQRIQILETLLHDYYLDDYYLKKVKEVIILHKKDQEKLEKFRSEKLKKLREMDNELEMDDSEYLLYPLVSPGKLIDKRM</sequence>
<gene>
    <name evidence="2" type="ORF">FWILDA_LOCUS1017</name>
</gene>
<name>A0A9W4SCE6_9GLOM</name>
<dbReference type="EMBL" id="CAMKVN010000085">
    <property type="protein sequence ID" value="CAI2163335.1"/>
    <property type="molecule type" value="Genomic_DNA"/>
</dbReference>
<feature type="transmembrane region" description="Helical" evidence="1">
    <location>
        <begin position="16"/>
        <end position="39"/>
    </location>
</feature>
<organism evidence="2 3">
    <name type="scientific">Funneliformis geosporum</name>
    <dbReference type="NCBI Taxonomy" id="1117311"/>
    <lineage>
        <taxon>Eukaryota</taxon>
        <taxon>Fungi</taxon>
        <taxon>Fungi incertae sedis</taxon>
        <taxon>Mucoromycota</taxon>
        <taxon>Glomeromycotina</taxon>
        <taxon>Glomeromycetes</taxon>
        <taxon>Glomerales</taxon>
        <taxon>Glomeraceae</taxon>
        <taxon>Funneliformis</taxon>
    </lineage>
</organism>
<reference evidence="2" key="1">
    <citation type="submission" date="2022-08" db="EMBL/GenBank/DDBJ databases">
        <authorList>
            <person name="Kallberg Y."/>
            <person name="Tangrot J."/>
            <person name="Rosling A."/>
        </authorList>
    </citation>
    <scope>NUCLEOTIDE SEQUENCE</scope>
    <source>
        <strain evidence="2">Wild A</strain>
    </source>
</reference>
<keyword evidence="1" id="KW-1133">Transmembrane helix</keyword>
<dbReference type="AlphaFoldDB" id="A0A9W4SCE6"/>
<keyword evidence="3" id="KW-1185">Reference proteome</keyword>
<comment type="caution">
    <text evidence="2">The sequence shown here is derived from an EMBL/GenBank/DDBJ whole genome shotgun (WGS) entry which is preliminary data.</text>
</comment>
<accession>A0A9W4SCE6</accession>
<protein>
    <submittedName>
        <fullName evidence="2">6788_t:CDS:1</fullName>
    </submittedName>
</protein>